<organism evidence="1 2">
    <name type="scientific">Mucilaginibacter ginkgonis</name>
    <dbReference type="NCBI Taxonomy" id="2682091"/>
    <lineage>
        <taxon>Bacteria</taxon>
        <taxon>Pseudomonadati</taxon>
        <taxon>Bacteroidota</taxon>
        <taxon>Sphingobacteriia</taxon>
        <taxon>Sphingobacteriales</taxon>
        <taxon>Sphingobacteriaceae</taxon>
        <taxon>Mucilaginibacter</taxon>
    </lineage>
</organism>
<dbReference type="KEGG" id="mgik:GO620_008830"/>
<dbReference type="RefSeq" id="WP_157525845.1">
    <property type="nucleotide sequence ID" value="NZ_CP066775.1"/>
</dbReference>
<gene>
    <name evidence="1" type="ORF">GO620_008830</name>
</gene>
<dbReference type="Proteomes" id="UP000429232">
    <property type="component" value="Chromosome"/>
</dbReference>
<name>A0A6I4I2V1_9SPHI</name>
<dbReference type="EMBL" id="CP066775">
    <property type="protein sequence ID" value="QQL48299.1"/>
    <property type="molecule type" value="Genomic_DNA"/>
</dbReference>
<evidence type="ECO:0000313" key="1">
    <source>
        <dbReference type="EMBL" id="QQL48299.1"/>
    </source>
</evidence>
<dbReference type="AlphaFoldDB" id="A0A6I4I2V1"/>
<sequence>MFALTLIRQKLETVTMIYYPKEYSKWKIDFSKTALSQGPNFMIFYVLSMILLMAASLGVTMALGAS</sequence>
<reference evidence="1 2" key="1">
    <citation type="submission" date="2020-12" db="EMBL/GenBank/DDBJ databases">
        <title>HMF7856_wgs.fasta genome submission.</title>
        <authorList>
            <person name="Kang H."/>
            <person name="Kim H."/>
            <person name="Joh K."/>
        </authorList>
    </citation>
    <scope>NUCLEOTIDE SEQUENCE [LARGE SCALE GENOMIC DNA]</scope>
    <source>
        <strain evidence="1 2">HMF7856</strain>
    </source>
</reference>
<keyword evidence="2" id="KW-1185">Reference proteome</keyword>
<proteinExistence type="predicted"/>
<protein>
    <submittedName>
        <fullName evidence="1">Uncharacterized protein</fullName>
    </submittedName>
</protein>
<evidence type="ECO:0000313" key="2">
    <source>
        <dbReference type="Proteomes" id="UP000429232"/>
    </source>
</evidence>
<accession>A0A6I4I2V1</accession>